<dbReference type="InterPro" id="IPR050482">
    <property type="entry name" value="Sensor_HK_TwoCompSys"/>
</dbReference>
<dbReference type="Gene3D" id="3.30.565.10">
    <property type="entry name" value="Histidine kinase-like ATPase, C-terminal domain"/>
    <property type="match status" value="1"/>
</dbReference>
<evidence type="ECO:0000256" key="3">
    <source>
        <dbReference type="ARBA" id="ARBA00023012"/>
    </source>
</evidence>
<evidence type="ECO:0000256" key="1">
    <source>
        <dbReference type="ARBA" id="ARBA00022679"/>
    </source>
</evidence>
<accession>A0ABS9DNW9</accession>
<dbReference type="RefSeq" id="WP_235725568.1">
    <property type="nucleotide sequence ID" value="NZ_JAKGCU010000026.1"/>
</dbReference>
<keyword evidence="3" id="KW-0902">Two-component regulatory system</keyword>
<comment type="caution">
    <text evidence="5">The sequence shown here is derived from an EMBL/GenBank/DDBJ whole genome shotgun (WGS) entry which is preliminary data.</text>
</comment>
<dbReference type="Proteomes" id="UP001108089">
    <property type="component" value="Unassembled WGS sequence"/>
</dbReference>
<evidence type="ECO:0000313" key="6">
    <source>
        <dbReference type="Proteomes" id="UP001108089"/>
    </source>
</evidence>
<keyword evidence="4" id="KW-0472">Membrane</keyword>
<feature type="transmembrane region" description="Helical" evidence="4">
    <location>
        <begin position="142"/>
        <end position="160"/>
    </location>
</feature>
<keyword evidence="4" id="KW-1133">Transmembrane helix</keyword>
<dbReference type="InterPro" id="IPR036890">
    <property type="entry name" value="HATPase_C_sf"/>
</dbReference>
<feature type="transmembrane region" description="Helical" evidence="4">
    <location>
        <begin position="167"/>
        <end position="185"/>
    </location>
</feature>
<feature type="transmembrane region" description="Helical" evidence="4">
    <location>
        <begin position="81"/>
        <end position="100"/>
    </location>
</feature>
<keyword evidence="4" id="KW-0812">Transmembrane</keyword>
<proteinExistence type="predicted"/>
<dbReference type="GO" id="GO:0005524">
    <property type="term" value="F:ATP binding"/>
    <property type="evidence" value="ECO:0007669"/>
    <property type="project" value="UniProtKB-KW"/>
</dbReference>
<organism evidence="5 6">
    <name type="scientific">Gordonia tangerina</name>
    <dbReference type="NCBI Taxonomy" id="2911060"/>
    <lineage>
        <taxon>Bacteria</taxon>
        <taxon>Bacillati</taxon>
        <taxon>Actinomycetota</taxon>
        <taxon>Actinomycetes</taxon>
        <taxon>Mycobacteriales</taxon>
        <taxon>Gordoniaceae</taxon>
        <taxon>Gordonia</taxon>
    </lineage>
</organism>
<evidence type="ECO:0000313" key="5">
    <source>
        <dbReference type="EMBL" id="MCF3940796.1"/>
    </source>
</evidence>
<dbReference type="PANTHER" id="PTHR24421">
    <property type="entry name" value="NITRATE/NITRITE SENSOR PROTEIN NARX-RELATED"/>
    <property type="match status" value="1"/>
</dbReference>
<name>A0ABS9DNW9_9ACTN</name>
<feature type="transmembrane region" description="Helical" evidence="4">
    <location>
        <begin position="112"/>
        <end position="130"/>
    </location>
</feature>
<sequence>MPTTDRSPAGMSKADEDGRAVNGIARLQTATHGVGRGQLRADDSDLARLERVGTRFVGCGLLAFSLLMAPVAVRTMHLTDLWWTVLSVVLVVGPAVALVAMSFRDEPGRLDWPVGACAVGYVLSTLLWFVAWRGVPDGTDRYTIWLIQFPSVAAIALVLIGRTRWAITHLVVATTLVHAANQIGLDGAVTPRELLSAPLTMALSGVFMAVAYATARNVRSLDTRRAATITAAAATAAMVARESERARFAAVIHDRVIAALLAVGVGKPDRRLAAQAASALAELDLGDERDSAEVPASLFAHRLQALADEVGDGVVVELRVVDNAVAYPAEAFTAISGAVGEALRNWRRHAGVGSRCVVDGELAGDAVSITVRDDGVGFDPTALGNERYGVAVGIRGRMEAVAGGSVDVAAAPGDGTRIHVGWRRS</sequence>
<keyword evidence="6" id="KW-1185">Reference proteome</keyword>
<gene>
    <name evidence="5" type="ORF">L1892_20715</name>
</gene>
<feature type="transmembrane region" description="Helical" evidence="4">
    <location>
        <begin position="56"/>
        <end position="75"/>
    </location>
</feature>
<keyword evidence="5" id="KW-0547">Nucleotide-binding</keyword>
<feature type="transmembrane region" description="Helical" evidence="4">
    <location>
        <begin position="197"/>
        <end position="215"/>
    </location>
</feature>
<protein>
    <submittedName>
        <fullName evidence="5">ATP-binding protein</fullName>
    </submittedName>
</protein>
<reference evidence="5" key="1">
    <citation type="submission" date="2022-01" db="EMBL/GenBank/DDBJ databases">
        <title>Gordonia xiamenensis sp. nov., isolated from surface seawater in Xiamen.</title>
        <authorList>
            <person name="He Y.F."/>
        </authorList>
    </citation>
    <scope>NUCLEOTIDE SEQUENCE</scope>
    <source>
        <strain evidence="5">GW1C4-4</strain>
    </source>
</reference>
<keyword evidence="1" id="KW-0808">Transferase</keyword>
<evidence type="ECO:0000256" key="2">
    <source>
        <dbReference type="ARBA" id="ARBA00022777"/>
    </source>
</evidence>
<evidence type="ECO:0000256" key="4">
    <source>
        <dbReference type="SAM" id="Phobius"/>
    </source>
</evidence>
<keyword evidence="5" id="KW-0067">ATP-binding</keyword>
<dbReference type="SUPFAM" id="SSF55874">
    <property type="entry name" value="ATPase domain of HSP90 chaperone/DNA topoisomerase II/histidine kinase"/>
    <property type="match status" value="1"/>
</dbReference>
<keyword evidence="2" id="KW-0418">Kinase</keyword>
<dbReference type="EMBL" id="JAKGCU010000026">
    <property type="protein sequence ID" value="MCF3940796.1"/>
    <property type="molecule type" value="Genomic_DNA"/>
</dbReference>